<name>A0A5B6WGM7_9ROSI</name>
<feature type="region of interest" description="Disordered" evidence="1">
    <location>
        <begin position="102"/>
        <end position="127"/>
    </location>
</feature>
<accession>A0A5B6WGM7</accession>
<organism evidence="2 3">
    <name type="scientific">Gossypium australe</name>
    <dbReference type="NCBI Taxonomy" id="47621"/>
    <lineage>
        <taxon>Eukaryota</taxon>
        <taxon>Viridiplantae</taxon>
        <taxon>Streptophyta</taxon>
        <taxon>Embryophyta</taxon>
        <taxon>Tracheophyta</taxon>
        <taxon>Spermatophyta</taxon>
        <taxon>Magnoliopsida</taxon>
        <taxon>eudicotyledons</taxon>
        <taxon>Gunneridae</taxon>
        <taxon>Pentapetalae</taxon>
        <taxon>rosids</taxon>
        <taxon>malvids</taxon>
        <taxon>Malvales</taxon>
        <taxon>Malvaceae</taxon>
        <taxon>Malvoideae</taxon>
        <taxon>Gossypium</taxon>
    </lineage>
</organism>
<keyword evidence="3" id="KW-1185">Reference proteome</keyword>
<sequence length="127" mass="14688">MRNWYTEYIQANPNAQPPPPLFIPQPASVAHQVVEVVRRERPPGAEEFRASKDDDPERAEFWLENTIRVFDELSCTPEECIKCVPINGRTPLCRWYQKRELTRNSSKKNSGRSTLVKGLSTRKEKSS</sequence>
<comment type="caution">
    <text evidence="2">The sequence shown here is derived from an EMBL/GenBank/DDBJ whole genome shotgun (WGS) entry which is preliminary data.</text>
</comment>
<dbReference type="OrthoDB" id="2272416at2759"/>
<reference evidence="3" key="1">
    <citation type="journal article" date="2019" name="Plant Biotechnol. J.">
        <title>Genome sequencing of the Australian wild diploid species Gossypium australe highlights disease resistance and delayed gland morphogenesis.</title>
        <authorList>
            <person name="Cai Y."/>
            <person name="Cai X."/>
            <person name="Wang Q."/>
            <person name="Wang P."/>
            <person name="Zhang Y."/>
            <person name="Cai C."/>
            <person name="Xu Y."/>
            <person name="Wang K."/>
            <person name="Zhou Z."/>
            <person name="Wang C."/>
            <person name="Geng S."/>
            <person name="Li B."/>
            <person name="Dong Q."/>
            <person name="Hou Y."/>
            <person name="Wang H."/>
            <person name="Ai P."/>
            <person name="Liu Z."/>
            <person name="Yi F."/>
            <person name="Sun M."/>
            <person name="An G."/>
            <person name="Cheng J."/>
            <person name="Zhang Y."/>
            <person name="Shi Q."/>
            <person name="Xie Y."/>
            <person name="Shi X."/>
            <person name="Chang Y."/>
            <person name="Huang F."/>
            <person name="Chen Y."/>
            <person name="Hong S."/>
            <person name="Mi L."/>
            <person name="Sun Q."/>
            <person name="Zhang L."/>
            <person name="Zhou B."/>
            <person name="Peng R."/>
            <person name="Zhang X."/>
            <person name="Liu F."/>
        </authorList>
    </citation>
    <scope>NUCLEOTIDE SEQUENCE [LARGE SCALE GENOMIC DNA]</scope>
    <source>
        <strain evidence="3">cv. PA1801</strain>
    </source>
</reference>
<dbReference type="EMBL" id="SMMG02000003">
    <property type="protein sequence ID" value="KAA3480494.1"/>
    <property type="molecule type" value="Genomic_DNA"/>
</dbReference>
<protein>
    <submittedName>
        <fullName evidence="2">Histidine ammonia-lyase</fullName>
    </submittedName>
</protein>
<dbReference type="AlphaFoldDB" id="A0A5B6WGM7"/>
<evidence type="ECO:0000313" key="3">
    <source>
        <dbReference type="Proteomes" id="UP000325315"/>
    </source>
</evidence>
<dbReference type="GO" id="GO:0016829">
    <property type="term" value="F:lyase activity"/>
    <property type="evidence" value="ECO:0007669"/>
    <property type="project" value="UniProtKB-KW"/>
</dbReference>
<evidence type="ECO:0000313" key="2">
    <source>
        <dbReference type="EMBL" id="KAA3480494.1"/>
    </source>
</evidence>
<proteinExistence type="predicted"/>
<keyword evidence="2" id="KW-0456">Lyase</keyword>
<evidence type="ECO:0000256" key="1">
    <source>
        <dbReference type="SAM" id="MobiDB-lite"/>
    </source>
</evidence>
<dbReference type="Proteomes" id="UP000325315">
    <property type="component" value="Unassembled WGS sequence"/>
</dbReference>
<gene>
    <name evidence="2" type="ORF">EPI10_020917</name>
</gene>